<dbReference type="Gene3D" id="3.40.50.300">
    <property type="entry name" value="P-loop containing nucleotide triphosphate hydrolases"/>
    <property type="match status" value="1"/>
</dbReference>
<dbReference type="InterPro" id="IPR027417">
    <property type="entry name" value="P-loop_NTPase"/>
</dbReference>
<dbReference type="RefSeq" id="WP_044626693.1">
    <property type="nucleotide sequence ID" value="NZ_JTDV01000010.1"/>
</dbReference>
<evidence type="ECO:0000313" key="1">
    <source>
        <dbReference type="EMBL" id="KJD32048.1"/>
    </source>
</evidence>
<evidence type="ECO:0000313" key="2">
    <source>
        <dbReference type="EMBL" id="KJD32210.1"/>
    </source>
</evidence>
<dbReference type="PATRIC" id="fig|1382798.3.peg.665"/>
<protein>
    <submittedName>
        <fullName evidence="1">Magnesium chelatase</fullName>
    </submittedName>
</protein>
<dbReference type="GO" id="GO:0004672">
    <property type="term" value="F:protein kinase activity"/>
    <property type="evidence" value="ECO:0007669"/>
    <property type="project" value="TreeGrafter"/>
</dbReference>
<comment type="caution">
    <text evidence="1">The sequence shown here is derived from an EMBL/GenBank/DDBJ whole genome shotgun (WGS) entry which is preliminary data.</text>
</comment>
<dbReference type="EMBL" id="JTDV01000010">
    <property type="protein sequence ID" value="KJD32048.1"/>
    <property type="molecule type" value="Genomic_DNA"/>
</dbReference>
<name>A0A0D7W028_9FLAO</name>
<dbReference type="EMBL" id="JTDV01000010">
    <property type="protein sequence ID" value="KJD32210.1"/>
    <property type="molecule type" value="Genomic_DNA"/>
</dbReference>
<organism evidence="1 3">
    <name type="scientific">Neotamlana nanhaiensis</name>
    <dbReference type="NCBI Taxonomy" id="1382798"/>
    <lineage>
        <taxon>Bacteria</taxon>
        <taxon>Pseudomonadati</taxon>
        <taxon>Bacteroidota</taxon>
        <taxon>Flavobacteriia</taxon>
        <taxon>Flavobacteriales</taxon>
        <taxon>Flavobacteriaceae</taxon>
        <taxon>Neotamlana</taxon>
    </lineage>
</organism>
<dbReference type="AlphaFoldDB" id="A0A0D7W028"/>
<gene>
    <name evidence="1" type="ORF">PK35_10555</name>
    <name evidence="2" type="ORF">PK35_11440</name>
</gene>
<dbReference type="STRING" id="1382798.PK35_10555"/>
<evidence type="ECO:0000313" key="3">
    <source>
        <dbReference type="Proteomes" id="UP000032361"/>
    </source>
</evidence>
<dbReference type="OrthoDB" id="9760760at2"/>
<dbReference type="Proteomes" id="UP000032361">
    <property type="component" value="Unassembled WGS sequence"/>
</dbReference>
<sequence length="488" mass="55199">MKVNDITTLAELKASGYQSKSIKDELRDNLIEKIKNKETTFTGVHGYENTVIPELERAILSRHNINLLGLRGQAKTRLARLMLNLLDEYIPVVEGSEINDDPLQPLSRFATELIKEKGDNTPITWLHRSERFAEKLATPDVTVADIIGDVDPIKAANLKLSYADDRVIHYGMIPRANRCIFVINELPDLQARIQVALFNILQEGDIQIRGFKLRLPLDIQFVFTANPEDYTNRGSIVTPLKDRIGSQILTHYPIDIETARKITEQEAKVVESQKSTVTVPDLARDLLEQIVFEARESEYIDAKSGVSARLSITALENLLSTAERRALVNGDAQTTLRLSDFVGIIPAITGKVELVYEGEQEGAAVVAYNLIGEAVKSLFVEYFPKIEKLQKANEETPYDDIVSWFFNLKEGFELLDDLSDKEYNMLLSNISPLNDLLAKYQPNIAQEDSFFVKEFVLWALVEFKLLSKQRFTEGIQFKDPYGNFIKGL</sequence>
<dbReference type="SUPFAM" id="SSF52540">
    <property type="entry name" value="P-loop containing nucleoside triphosphate hydrolases"/>
    <property type="match status" value="1"/>
</dbReference>
<dbReference type="PANTHER" id="PTHR30267:SF2">
    <property type="entry name" value="PROTEIN PRKA"/>
    <property type="match status" value="1"/>
</dbReference>
<dbReference type="PANTHER" id="PTHR30267">
    <property type="entry name" value="PROTEIN KINASE PRKA"/>
    <property type="match status" value="1"/>
</dbReference>
<keyword evidence="3" id="KW-1185">Reference proteome</keyword>
<accession>A0A0D7W028</accession>
<proteinExistence type="predicted"/>
<reference evidence="1 3" key="1">
    <citation type="journal article" date="2015" name="Antonie Van Leeuwenhoek">
        <title>Tamlana nanhaiensis sp. nov., isolated from surface seawater collected from the South China Sea.</title>
        <authorList>
            <person name="Liu X."/>
            <person name="Lai Q."/>
            <person name="Du Y."/>
            <person name="Li G."/>
            <person name="Sun F."/>
            <person name="Shao Z."/>
        </authorList>
    </citation>
    <scope>NUCLEOTIDE SEQUENCE [LARGE SCALE GENOMIC DNA]</scope>
    <source>
        <strain evidence="1 3">FHC16</strain>
    </source>
</reference>